<dbReference type="Pfam" id="PF02653">
    <property type="entry name" value="BPD_transp_2"/>
    <property type="match status" value="1"/>
</dbReference>
<evidence type="ECO:0000256" key="3">
    <source>
        <dbReference type="ARBA" id="ARBA00022692"/>
    </source>
</evidence>
<evidence type="ECO:0000256" key="4">
    <source>
        <dbReference type="ARBA" id="ARBA00022989"/>
    </source>
</evidence>
<dbReference type="CDD" id="cd06579">
    <property type="entry name" value="TM_PBP1_transp_AraH_like"/>
    <property type="match status" value="1"/>
</dbReference>
<evidence type="ECO:0000256" key="1">
    <source>
        <dbReference type="ARBA" id="ARBA00004651"/>
    </source>
</evidence>
<feature type="transmembrane region" description="Helical" evidence="6">
    <location>
        <begin position="12"/>
        <end position="28"/>
    </location>
</feature>
<feature type="transmembrane region" description="Helical" evidence="6">
    <location>
        <begin position="208"/>
        <end position="230"/>
    </location>
</feature>
<comment type="subcellular location">
    <subcellularLocation>
        <location evidence="1">Cell membrane</location>
        <topology evidence="1">Multi-pass membrane protein</topology>
    </subcellularLocation>
</comment>
<dbReference type="EMBL" id="PEBX01000034">
    <property type="protein sequence ID" value="PTQ56294.1"/>
    <property type="molecule type" value="Genomic_DNA"/>
</dbReference>
<dbReference type="InterPro" id="IPR001851">
    <property type="entry name" value="ABC_transp_permease"/>
</dbReference>
<protein>
    <submittedName>
        <fullName evidence="7">Ribose ABC transport system, permease protein RbsC</fullName>
    </submittedName>
</protein>
<feature type="transmembrane region" description="Helical" evidence="6">
    <location>
        <begin position="88"/>
        <end position="109"/>
    </location>
</feature>
<dbReference type="PANTHER" id="PTHR32196:SF72">
    <property type="entry name" value="RIBOSE IMPORT PERMEASE PROTEIN RBSC"/>
    <property type="match status" value="1"/>
</dbReference>
<proteinExistence type="predicted"/>
<gene>
    <name evidence="7" type="ORF">BSOLF_0474</name>
</gene>
<feature type="transmembrane region" description="Helical" evidence="6">
    <location>
        <begin position="40"/>
        <end position="59"/>
    </location>
</feature>
<name>A0A2R6Y0T6_9BACL</name>
<dbReference type="GO" id="GO:0022857">
    <property type="term" value="F:transmembrane transporter activity"/>
    <property type="evidence" value="ECO:0007669"/>
    <property type="project" value="InterPro"/>
</dbReference>
<keyword evidence="2" id="KW-1003">Cell membrane</keyword>
<accession>A0A2R6Y0T6</accession>
<keyword evidence="3 6" id="KW-0812">Transmembrane</keyword>
<evidence type="ECO:0000256" key="2">
    <source>
        <dbReference type="ARBA" id="ARBA00022475"/>
    </source>
</evidence>
<reference evidence="8" key="1">
    <citation type="journal article" date="2018" name="Sci. Rep.">
        <title>Lignite coal burning seam in the remote Altai Mountains harbors a hydrogen-driven thermophilic microbial community.</title>
        <authorList>
            <person name="Kadnikov V.V."/>
            <person name="Mardanov A.V."/>
            <person name="Ivasenko D.A."/>
            <person name="Antsiferov D.V."/>
            <person name="Beletsky A.V."/>
            <person name="Karnachuk O.V."/>
            <person name="Ravin N.V."/>
        </authorList>
    </citation>
    <scope>NUCLEOTIDE SEQUENCE [LARGE SCALE GENOMIC DNA]</scope>
</reference>
<keyword evidence="5 6" id="KW-0472">Membrane</keyword>
<keyword evidence="4 6" id="KW-1133">Transmembrane helix</keyword>
<organism evidence="7 8">
    <name type="scientific">Candidatus Carbonibacillus altaicus</name>
    <dbReference type="NCBI Taxonomy" id="2163959"/>
    <lineage>
        <taxon>Bacteria</taxon>
        <taxon>Bacillati</taxon>
        <taxon>Bacillota</taxon>
        <taxon>Bacilli</taxon>
        <taxon>Bacillales</taxon>
        <taxon>Candidatus Carbonibacillus</taxon>
    </lineage>
</organism>
<dbReference type="GO" id="GO:0005886">
    <property type="term" value="C:plasma membrane"/>
    <property type="evidence" value="ECO:0007669"/>
    <property type="project" value="UniProtKB-SubCell"/>
</dbReference>
<evidence type="ECO:0000256" key="6">
    <source>
        <dbReference type="SAM" id="Phobius"/>
    </source>
</evidence>
<comment type="caution">
    <text evidence="7">The sequence shown here is derived from an EMBL/GenBank/DDBJ whole genome shotgun (WGS) entry which is preliminary data.</text>
</comment>
<evidence type="ECO:0000313" key="7">
    <source>
        <dbReference type="EMBL" id="PTQ56294.1"/>
    </source>
</evidence>
<feature type="transmembrane region" description="Helical" evidence="6">
    <location>
        <begin position="156"/>
        <end position="177"/>
    </location>
</feature>
<evidence type="ECO:0000256" key="5">
    <source>
        <dbReference type="ARBA" id="ARBA00023136"/>
    </source>
</evidence>
<dbReference type="AlphaFoldDB" id="A0A2R6Y0T6"/>
<dbReference type="PANTHER" id="PTHR32196">
    <property type="entry name" value="ABC TRANSPORTER PERMEASE PROTEIN YPHD-RELATED-RELATED"/>
    <property type="match status" value="1"/>
</dbReference>
<feature type="transmembrane region" description="Helical" evidence="6">
    <location>
        <begin position="242"/>
        <end position="275"/>
    </location>
</feature>
<feature type="transmembrane region" description="Helical" evidence="6">
    <location>
        <begin position="115"/>
        <end position="135"/>
    </location>
</feature>
<evidence type="ECO:0000313" key="8">
    <source>
        <dbReference type="Proteomes" id="UP000244338"/>
    </source>
</evidence>
<feature type="transmembrane region" description="Helical" evidence="6">
    <location>
        <begin position="65"/>
        <end position="83"/>
    </location>
</feature>
<sequence length="310" mass="32600">MTWKWPSFQRTGPLLGLLLIAVILTILEPKFLTVSNLFNLIRQVSINAIIAFGMTFVILTGGIDLSVGSILAFVGAIVAGLLAADVNLFVAIIIGLVLGALSGLLNGILVAKGRLAPFIVTLATMTIFRGLTLAYTEGRPITGLPAHFRLIGTGEIAGVPLPIVLTAFFFLLLYLVLNHTIFGRRVYAIGGNEEAARLSGINTDRIKMLVYMISGVSAAISAIILTARLNSAQPTAGLTFELDAIAAVVLGGTSLSGGYGTLGGTLVGALMIGVLNNGLNMLNVPSFYQQVVKGLVILIAVLLDRRKSNK</sequence>
<dbReference type="Proteomes" id="UP000244338">
    <property type="component" value="Unassembled WGS sequence"/>
</dbReference>